<dbReference type="EMBL" id="CABVLZ010000003">
    <property type="protein sequence ID" value="VVU95044.1"/>
    <property type="molecule type" value="Genomic_DNA"/>
</dbReference>
<name>A0A5E8CK51_9ZZZZ</name>
<protein>
    <submittedName>
        <fullName evidence="1">Uncharacterized protein</fullName>
    </submittedName>
</protein>
<proteinExistence type="predicted"/>
<accession>A0A5E8CK51</accession>
<organism evidence="1">
    <name type="scientific">seawater metagenome</name>
    <dbReference type="NCBI Taxonomy" id="1561972"/>
    <lineage>
        <taxon>unclassified sequences</taxon>
        <taxon>metagenomes</taxon>
        <taxon>ecological metagenomes</taxon>
    </lineage>
</organism>
<gene>
    <name evidence="1" type="ORF">CPAV1605_769</name>
</gene>
<dbReference type="AlphaFoldDB" id="A0A5E8CK51"/>
<reference evidence="1" key="1">
    <citation type="submission" date="2019-09" db="EMBL/GenBank/DDBJ databases">
        <authorList>
            <person name="Needham M D."/>
        </authorList>
    </citation>
    <scope>NUCLEOTIDE SEQUENCE</scope>
</reference>
<sequence>MKKKERTSLVAATLYAGYKYSKDTKNRQGCQSSEDLPIIQQILIPNINSQYPTIQNWKKDNSELWKQLNQIYQMPDKAEAFFTWGNCHLENMGYLENVNLHKKIASDERHHDAVSVNRSFDFYGNAMTKMIWQESVVVDDENITSSDNLTGISINQTINIITRDGHNLIMTGGTQNKYAKDDINLYANGYLLGDVISNTDISSKVNKILILFYTDDEGVGLRSVYYLVKK</sequence>
<evidence type="ECO:0000313" key="1">
    <source>
        <dbReference type="EMBL" id="VVU95044.1"/>
    </source>
</evidence>